<gene>
    <name evidence="7" type="ORF">NADFUDRAFT_70012</name>
</gene>
<evidence type="ECO:0000256" key="3">
    <source>
        <dbReference type="ARBA" id="ARBA00023242"/>
    </source>
</evidence>
<evidence type="ECO:0000256" key="2">
    <source>
        <dbReference type="ARBA" id="ARBA00023125"/>
    </source>
</evidence>
<comment type="subcellular location">
    <subcellularLocation>
        <location evidence="1">Nucleus</location>
    </subcellularLocation>
</comment>
<accession>A0A1E3PJE2</accession>
<evidence type="ECO:0000256" key="4">
    <source>
        <dbReference type="PROSITE-ProRule" id="PRU00267"/>
    </source>
</evidence>
<dbReference type="Proteomes" id="UP000095009">
    <property type="component" value="Unassembled WGS sequence"/>
</dbReference>
<feature type="region of interest" description="Disordered" evidence="5">
    <location>
        <begin position="205"/>
        <end position="252"/>
    </location>
</feature>
<feature type="compositionally biased region" description="Low complexity" evidence="5">
    <location>
        <begin position="210"/>
        <end position="220"/>
    </location>
</feature>
<dbReference type="PANTHER" id="PTHR48112:SF32">
    <property type="entry name" value="HIGH MOBILITY GROUP PROTEIN B3"/>
    <property type="match status" value="1"/>
</dbReference>
<name>A0A1E3PJE2_9ASCO</name>
<dbReference type="EMBL" id="KV454409">
    <property type="protein sequence ID" value="ODQ65566.1"/>
    <property type="molecule type" value="Genomic_DNA"/>
</dbReference>
<dbReference type="AlphaFoldDB" id="A0A1E3PJE2"/>
<evidence type="ECO:0000256" key="5">
    <source>
        <dbReference type="SAM" id="MobiDB-lite"/>
    </source>
</evidence>
<dbReference type="GO" id="GO:0003677">
    <property type="term" value="F:DNA binding"/>
    <property type="evidence" value="ECO:0007669"/>
    <property type="project" value="UniProtKB-UniRule"/>
</dbReference>
<feature type="domain" description="HMG box" evidence="6">
    <location>
        <begin position="37"/>
        <end position="103"/>
    </location>
</feature>
<proteinExistence type="predicted"/>
<dbReference type="CDD" id="cd00084">
    <property type="entry name" value="HMG-box_SF"/>
    <property type="match status" value="1"/>
</dbReference>
<evidence type="ECO:0000256" key="1">
    <source>
        <dbReference type="ARBA" id="ARBA00004123"/>
    </source>
</evidence>
<evidence type="ECO:0000313" key="8">
    <source>
        <dbReference type="Proteomes" id="UP000095009"/>
    </source>
</evidence>
<keyword evidence="3 4" id="KW-0539">Nucleus</keyword>
<dbReference type="InterPro" id="IPR036910">
    <property type="entry name" value="HMG_box_dom_sf"/>
</dbReference>
<keyword evidence="8" id="KW-1185">Reference proteome</keyword>
<evidence type="ECO:0000313" key="7">
    <source>
        <dbReference type="EMBL" id="ODQ65566.1"/>
    </source>
</evidence>
<dbReference type="PROSITE" id="PS50118">
    <property type="entry name" value="HMG_BOX_2"/>
    <property type="match status" value="1"/>
</dbReference>
<feature type="DNA-binding region" description="HMG box" evidence="4">
    <location>
        <begin position="37"/>
        <end position="103"/>
    </location>
</feature>
<dbReference type="InterPro" id="IPR009071">
    <property type="entry name" value="HMG_box_dom"/>
</dbReference>
<dbReference type="SUPFAM" id="SSF47095">
    <property type="entry name" value="HMG-box"/>
    <property type="match status" value="2"/>
</dbReference>
<dbReference type="Pfam" id="PF00505">
    <property type="entry name" value="HMG_box"/>
    <property type="match status" value="1"/>
</dbReference>
<dbReference type="GO" id="GO:0005634">
    <property type="term" value="C:nucleus"/>
    <property type="evidence" value="ECO:0007669"/>
    <property type="project" value="UniProtKB-SubCell"/>
</dbReference>
<dbReference type="SMART" id="SM00398">
    <property type="entry name" value="HMG"/>
    <property type="match status" value="2"/>
</dbReference>
<sequence>MLASANHTARVLAGQRAFTTLIKPNELYKLAQKAQLPKAPKNAYMLFNESKRSEYTNSDLSMTEVAKKVGQEYRELPVAEKEKYQAQARELRAKYNAEKEKVLARLPEPPQSLASAYNYFTSLKLTKSSVDTNGEKSTLKSAAAEWSNLDTVTKEKFTQEFEALKGKQAQALREYPDKIHPFLGHDELGFIGKVEAAFNKAQAKKEKDQAQAAKAKQNAKITKEKKEKKEKKLKSKADKPPPPKTTASAAIN</sequence>
<dbReference type="OrthoDB" id="1919336at2759"/>
<dbReference type="InterPro" id="IPR050342">
    <property type="entry name" value="HMGB"/>
</dbReference>
<dbReference type="PANTHER" id="PTHR48112">
    <property type="entry name" value="HIGH MOBILITY GROUP PROTEIN DSP1"/>
    <property type="match status" value="1"/>
</dbReference>
<protein>
    <recommendedName>
        <fullName evidence="6">HMG box domain-containing protein</fullName>
    </recommendedName>
</protein>
<dbReference type="Gene3D" id="1.10.30.10">
    <property type="entry name" value="High mobility group box domain"/>
    <property type="match status" value="2"/>
</dbReference>
<evidence type="ECO:0000259" key="6">
    <source>
        <dbReference type="PROSITE" id="PS50118"/>
    </source>
</evidence>
<organism evidence="7 8">
    <name type="scientific">Nadsonia fulvescens var. elongata DSM 6958</name>
    <dbReference type="NCBI Taxonomy" id="857566"/>
    <lineage>
        <taxon>Eukaryota</taxon>
        <taxon>Fungi</taxon>
        <taxon>Dikarya</taxon>
        <taxon>Ascomycota</taxon>
        <taxon>Saccharomycotina</taxon>
        <taxon>Dipodascomycetes</taxon>
        <taxon>Dipodascales</taxon>
        <taxon>Dipodascales incertae sedis</taxon>
        <taxon>Nadsonia</taxon>
    </lineage>
</organism>
<keyword evidence="2 4" id="KW-0238">DNA-binding</keyword>
<reference evidence="7 8" key="1">
    <citation type="journal article" date="2016" name="Proc. Natl. Acad. Sci. U.S.A.">
        <title>Comparative genomics of biotechnologically important yeasts.</title>
        <authorList>
            <person name="Riley R."/>
            <person name="Haridas S."/>
            <person name="Wolfe K.H."/>
            <person name="Lopes M.R."/>
            <person name="Hittinger C.T."/>
            <person name="Goeker M."/>
            <person name="Salamov A.A."/>
            <person name="Wisecaver J.H."/>
            <person name="Long T.M."/>
            <person name="Calvey C.H."/>
            <person name="Aerts A.L."/>
            <person name="Barry K.W."/>
            <person name="Choi C."/>
            <person name="Clum A."/>
            <person name="Coughlan A.Y."/>
            <person name="Deshpande S."/>
            <person name="Douglass A.P."/>
            <person name="Hanson S.J."/>
            <person name="Klenk H.-P."/>
            <person name="LaButti K.M."/>
            <person name="Lapidus A."/>
            <person name="Lindquist E.A."/>
            <person name="Lipzen A.M."/>
            <person name="Meier-Kolthoff J.P."/>
            <person name="Ohm R.A."/>
            <person name="Otillar R.P."/>
            <person name="Pangilinan J.L."/>
            <person name="Peng Y."/>
            <person name="Rokas A."/>
            <person name="Rosa C.A."/>
            <person name="Scheuner C."/>
            <person name="Sibirny A.A."/>
            <person name="Slot J.C."/>
            <person name="Stielow J.B."/>
            <person name="Sun H."/>
            <person name="Kurtzman C.P."/>
            <person name="Blackwell M."/>
            <person name="Grigoriev I.V."/>
            <person name="Jeffries T.W."/>
        </authorList>
    </citation>
    <scope>NUCLEOTIDE SEQUENCE [LARGE SCALE GENOMIC DNA]</scope>
    <source>
        <strain evidence="7 8">DSM 6958</strain>
    </source>
</reference>